<keyword evidence="8" id="KW-0012">Acyltransferase</keyword>
<reference evidence="9" key="1">
    <citation type="submission" date="2016-12" db="EMBL/GenBank/DDBJ databases">
        <authorList>
            <person name="Rodrigo-Torres L."/>
            <person name="Arahal R.D."/>
            <person name="Lucena T."/>
        </authorList>
    </citation>
    <scope>NUCLEOTIDE SEQUENCE [LARGE SCALE GENOMIC DNA]</scope>
</reference>
<dbReference type="GO" id="GO:0009372">
    <property type="term" value="P:quorum sensing"/>
    <property type="evidence" value="ECO:0007669"/>
    <property type="project" value="UniProtKB-KW"/>
</dbReference>
<evidence type="ECO:0000313" key="9">
    <source>
        <dbReference type="Proteomes" id="UP000184600"/>
    </source>
</evidence>
<evidence type="ECO:0000256" key="3">
    <source>
        <dbReference type="ARBA" id="ARBA00022654"/>
    </source>
</evidence>
<dbReference type="EMBL" id="FRFG01000036">
    <property type="protein sequence ID" value="SHO57248.1"/>
    <property type="molecule type" value="Genomic_DNA"/>
</dbReference>
<dbReference type="STRING" id="1117707.VQ7734_03017"/>
<dbReference type="GO" id="GO:0061579">
    <property type="term" value="F:N-acyl homoserine lactone synthase activity"/>
    <property type="evidence" value="ECO:0007669"/>
    <property type="project" value="UniProtKB-EC"/>
</dbReference>
<protein>
    <recommendedName>
        <fullName evidence="2">acyl-homoserine-lactone synthase</fullName>
        <ecNumber evidence="2">2.3.1.184</ecNumber>
    </recommendedName>
</protein>
<keyword evidence="3" id="KW-0673">Quorum sensing</keyword>
<evidence type="ECO:0000256" key="5">
    <source>
        <dbReference type="ARBA" id="ARBA00022691"/>
    </source>
</evidence>
<comment type="catalytic activity">
    <reaction evidence="7">
        <text>a fatty acyl-[ACP] + S-adenosyl-L-methionine = an N-acyl-L-homoserine lactone + S-methyl-5'-thioadenosine + holo-[ACP] + H(+)</text>
        <dbReference type="Rhea" id="RHEA:10096"/>
        <dbReference type="Rhea" id="RHEA-COMP:9685"/>
        <dbReference type="Rhea" id="RHEA-COMP:14125"/>
        <dbReference type="ChEBI" id="CHEBI:15378"/>
        <dbReference type="ChEBI" id="CHEBI:17509"/>
        <dbReference type="ChEBI" id="CHEBI:55474"/>
        <dbReference type="ChEBI" id="CHEBI:59789"/>
        <dbReference type="ChEBI" id="CHEBI:64479"/>
        <dbReference type="ChEBI" id="CHEBI:138651"/>
        <dbReference type="EC" id="2.3.1.184"/>
    </reaction>
</comment>
<dbReference type="Proteomes" id="UP000184600">
    <property type="component" value="Unassembled WGS sequence"/>
</dbReference>
<evidence type="ECO:0000256" key="2">
    <source>
        <dbReference type="ARBA" id="ARBA00012340"/>
    </source>
</evidence>
<dbReference type="RefSeq" id="WP_143169354.1">
    <property type="nucleotide sequence ID" value="NZ_AP024897.1"/>
</dbReference>
<evidence type="ECO:0000313" key="8">
    <source>
        <dbReference type="EMBL" id="SHO57248.1"/>
    </source>
</evidence>
<evidence type="ECO:0000256" key="6">
    <source>
        <dbReference type="ARBA" id="ARBA00022929"/>
    </source>
</evidence>
<keyword evidence="5" id="KW-0949">S-adenosyl-L-methionine</keyword>
<dbReference type="AlphaFoldDB" id="A0A1M7YXB3"/>
<accession>A0A1M7YXB3</accession>
<organism evidence="8 9">
    <name type="scientific">Vibrio quintilis</name>
    <dbReference type="NCBI Taxonomy" id="1117707"/>
    <lineage>
        <taxon>Bacteria</taxon>
        <taxon>Pseudomonadati</taxon>
        <taxon>Pseudomonadota</taxon>
        <taxon>Gammaproteobacteria</taxon>
        <taxon>Vibrionales</taxon>
        <taxon>Vibrionaceae</taxon>
        <taxon>Vibrio</taxon>
    </lineage>
</organism>
<comment type="similarity">
    <text evidence="1">Belongs to the LuxM / VanM family.</text>
</comment>
<keyword evidence="4 8" id="KW-0808">Transferase</keyword>
<evidence type="ECO:0000256" key="7">
    <source>
        <dbReference type="ARBA" id="ARBA00048576"/>
    </source>
</evidence>
<evidence type="ECO:0000256" key="1">
    <source>
        <dbReference type="ARBA" id="ARBA00009683"/>
    </source>
</evidence>
<proteinExistence type="inferred from homology"/>
<sequence length="400" mass="46798">MKPAQFYYNDQQEALYGSDKFSLFQAVEQLDVADTRKFLGNILNTRLQQLNKISPEISALNIANKLCLSEYDMLLSQPKQTLSKDALWVEMQALNLFDSFADFWCDFELYQVKKKYTHALTSSSCGENEFITYSEQDYNSQLIINIEGIKETYLTPYFEYPMSLSDAILLFNLSTSVKENRWYEMLFSLELSTKGSHFVLFIPIKSEPQCSLIISTAKIQFWSKDTDWLYLSPFFVSDNWKLCSKVSSLQKNLNEFIPIYNRHLLKFNSSAELDKKFIELIHNKENICEVIRLTVCGSTKQKSFLLYLAQKRMISLLEDINITLGFVITGQPLIVNYYKSLEDNAYINISKNNLNDTRNYSYTYKGLWVINKLNRHFQESDYRTYKKKSIQQVRLASETK</sequence>
<keyword evidence="9" id="KW-1185">Reference proteome</keyword>
<name>A0A1M7YXB3_9VIBR</name>
<dbReference type="InterPro" id="IPR035304">
    <property type="entry name" value="AHL_synthase"/>
</dbReference>
<keyword evidence="6" id="KW-0071">Autoinducer synthesis</keyword>
<dbReference type="Pfam" id="PF17327">
    <property type="entry name" value="AHL_synthase"/>
    <property type="match status" value="1"/>
</dbReference>
<dbReference type="OrthoDB" id="5826416at2"/>
<dbReference type="EC" id="2.3.1.184" evidence="2"/>
<gene>
    <name evidence="8" type="primary">luxM</name>
    <name evidence="8" type="ORF">VQ7734_03017</name>
</gene>
<evidence type="ECO:0000256" key="4">
    <source>
        <dbReference type="ARBA" id="ARBA00022679"/>
    </source>
</evidence>